<proteinExistence type="predicted"/>
<dbReference type="AlphaFoldDB" id="A0A2Z7C749"/>
<evidence type="ECO:0000313" key="1">
    <source>
        <dbReference type="EMBL" id="KZV40270.1"/>
    </source>
</evidence>
<dbReference type="EMBL" id="KV000466">
    <property type="protein sequence ID" value="KZV40270.1"/>
    <property type="molecule type" value="Genomic_DNA"/>
</dbReference>
<name>A0A2Z7C749_9LAMI</name>
<reference evidence="1 2" key="1">
    <citation type="journal article" date="2015" name="Proc. Natl. Acad. Sci. U.S.A.">
        <title>The resurrection genome of Boea hygrometrica: A blueprint for survival of dehydration.</title>
        <authorList>
            <person name="Xiao L."/>
            <person name="Yang G."/>
            <person name="Zhang L."/>
            <person name="Yang X."/>
            <person name="Zhao S."/>
            <person name="Ji Z."/>
            <person name="Zhou Q."/>
            <person name="Hu M."/>
            <person name="Wang Y."/>
            <person name="Chen M."/>
            <person name="Xu Y."/>
            <person name="Jin H."/>
            <person name="Xiao X."/>
            <person name="Hu G."/>
            <person name="Bao F."/>
            <person name="Hu Y."/>
            <person name="Wan P."/>
            <person name="Li L."/>
            <person name="Deng X."/>
            <person name="Kuang T."/>
            <person name="Xiang C."/>
            <person name="Zhu J.K."/>
            <person name="Oliver M.J."/>
            <person name="He Y."/>
        </authorList>
    </citation>
    <scope>NUCLEOTIDE SEQUENCE [LARGE SCALE GENOMIC DNA]</scope>
    <source>
        <strain evidence="2">cv. XS01</strain>
    </source>
</reference>
<keyword evidence="2" id="KW-1185">Reference proteome</keyword>
<accession>A0A2Z7C749</accession>
<evidence type="ECO:0000313" key="2">
    <source>
        <dbReference type="Proteomes" id="UP000250235"/>
    </source>
</evidence>
<organism evidence="1 2">
    <name type="scientific">Dorcoceras hygrometricum</name>
    <dbReference type="NCBI Taxonomy" id="472368"/>
    <lineage>
        <taxon>Eukaryota</taxon>
        <taxon>Viridiplantae</taxon>
        <taxon>Streptophyta</taxon>
        <taxon>Embryophyta</taxon>
        <taxon>Tracheophyta</taxon>
        <taxon>Spermatophyta</taxon>
        <taxon>Magnoliopsida</taxon>
        <taxon>eudicotyledons</taxon>
        <taxon>Gunneridae</taxon>
        <taxon>Pentapetalae</taxon>
        <taxon>asterids</taxon>
        <taxon>lamiids</taxon>
        <taxon>Lamiales</taxon>
        <taxon>Gesneriaceae</taxon>
        <taxon>Didymocarpoideae</taxon>
        <taxon>Trichosporeae</taxon>
        <taxon>Loxocarpinae</taxon>
        <taxon>Dorcoceras</taxon>
    </lineage>
</organism>
<gene>
    <name evidence="1" type="ORF">F511_28860</name>
</gene>
<sequence length="165" mass="18069">MAGSAVELTWISDVALDSSREALSSYTICGGCSWLERDREVAVSGRVFVRAAVSSVPVSREIYALYVGCLACFNQISRACIVNYCKPRHFFPRFPSHPAFVVGDLCGAEFPLLSSFVCYPFEKLYFAGSGKAKLLDFEAFEKSLCVRSSASVSFWISASRKCPAA</sequence>
<dbReference type="Proteomes" id="UP000250235">
    <property type="component" value="Unassembled WGS sequence"/>
</dbReference>
<protein>
    <submittedName>
        <fullName evidence="1">Uncharacterized protein</fullName>
    </submittedName>
</protein>